<protein>
    <submittedName>
        <fullName evidence="1">Uncharacterized protein</fullName>
    </submittedName>
</protein>
<dbReference type="EMBL" id="JBFTWV010000210">
    <property type="protein sequence ID" value="KAL2783809.1"/>
    <property type="molecule type" value="Genomic_DNA"/>
</dbReference>
<name>A0ABR4FKN2_9EURO</name>
<gene>
    <name evidence="1" type="ORF">BJX66DRAFT_115056</name>
</gene>
<sequence>MAPSGFDRSRGYVEMVDGIIDEAFHLAFSHHCKVYVLVENKDGIQTFSSYESRLWPPPDQTLFVSIIERNSKIHFEQKVFQNTMKVNFGG</sequence>
<dbReference type="Proteomes" id="UP001610563">
    <property type="component" value="Unassembled WGS sequence"/>
</dbReference>
<comment type="caution">
    <text evidence="1">The sequence shown here is derived from an EMBL/GenBank/DDBJ whole genome shotgun (WGS) entry which is preliminary data.</text>
</comment>
<proteinExistence type="predicted"/>
<evidence type="ECO:0000313" key="2">
    <source>
        <dbReference type="Proteomes" id="UP001610563"/>
    </source>
</evidence>
<organism evidence="1 2">
    <name type="scientific">Aspergillus keveii</name>
    <dbReference type="NCBI Taxonomy" id="714993"/>
    <lineage>
        <taxon>Eukaryota</taxon>
        <taxon>Fungi</taxon>
        <taxon>Dikarya</taxon>
        <taxon>Ascomycota</taxon>
        <taxon>Pezizomycotina</taxon>
        <taxon>Eurotiomycetes</taxon>
        <taxon>Eurotiomycetidae</taxon>
        <taxon>Eurotiales</taxon>
        <taxon>Aspergillaceae</taxon>
        <taxon>Aspergillus</taxon>
        <taxon>Aspergillus subgen. Nidulantes</taxon>
    </lineage>
</organism>
<accession>A0ABR4FKN2</accession>
<keyword evidence="2" id="KW-1185">Reference proteome</keyword>
<evidence type="ECO:0000313" key="1">
    <source>
        <dbReference type="EMBL" id="KAL2783809.1"/>
    </source>
</evidence>
<reference evidence="1 2" key="1">
    <citation type="submission" date="2024-07" db="EMBL/GenBank/DDBJ databases">
        <title>Section-level genome sequencing and comparative genomics of Aspergillus sections Usti and Cavernicolus.</title>
        <authorList>
            <consortium name="Lawrence Berkeley National Laboratory"/>
            <person name="Nybo J.L."/>
            <person name="Vesth T.C."/>
            <person name="Theobald S."/>
            <person name="Frisvad J.C."/>
            <person name="Larsen T.O."/>
            <person name="Kjaerboelling I."/>
            <person name="Rothschild-Mancinelli K."/>
            <person name="Lyhne E.K."/>
            <person name="Kogle M.E."/>
            <person name="Barry K."/>
            <person name="Clum A."/>
            <person name="Na H."/>
            <person name="Ledsgaard L."/>
            <person name="Lin J."/>
            <person name="Lipzen A."/>
            <person name="Kuo A."/>
            <person name="Riley R."/>
            <person name="Mondo S."/>
            <person name="Labutti K."/>
            <person name="Haridas S."/>
            <person name="Pangalinan J."/>
            <person name="Salamov A.A."/>
            <person name="Simmons B.A."/>
            <person name="Magnuson J.K."/>
            <person name="Chen J."/>
            <person name="Drula E."/>
            <person name="Henrissat B."/>
            <person name="Wiebenga A."/>
            <person name="Lubbers R.J."/>
            <person name="Gomes A.C."/>
            <person name="Makela M.R."/>
            <person name="Stajich J."/>
            <person name="Grigoriev I.V."/>
            <person name="Mortensen U.H."/>
            <person name="De Vries R.P."/>
            <person name="Baker S.E."/>
            <person name="Andersen M.R."/>
        </authorList>
    </citation>
    <scope>NUCLEOTIDE SEQUENCE [LARGE SCALE GENOMIC DNA]</scope>
    <source>
        <strain evidence="1 2">CBS 209.92</strain>
    </source>
</reference>